<feature type="transmembrane region" description="Helical" evidence="6">
    <location>
        <begin position="41"/>
        <end position="61"/>
    </location>
</feature>
<dbReference type="InterPro" id="IPR003807">
    <property type="entry name" value="DUF202"/>
</dbReference>
<organism evidence="8 9">
    <name type="scientific">Phormidium nigroviride PCC 7112</name>
    <dbReference type="NCBI Taxonomy" id="179408"/>
    <lineage>
        <taxon>Bacteria</taxon>
        <taxon>Bacillati</taxon>
        <taxon>Cyanobacteriota</taxon>
        <taxon>Cyanophyceae</taxon>
        <taxon>Oscillatoriophycideae</taxon>
        <taxon>Oscillatoriales</taxon>
        <taxon>Oscillatoriaceae</taxon>
        <taxon>Phormidium</taxon>
    </lineage>
</organism>
<keyword evidence="3 6" id="KW-0812">Transmembrane</keyword>
<comment type="subcellular location">
    <subcellularLocation>
        <location evidence="1">Cell membrane</location>
        <topology evidence="1">Multi-pass membrane protein</topology>
    </subcellularLocation>
</comment>
<protein>
    <recommendedName>
        <fullName evidence="7">DUF202 domain-containing protein</fullName>
    </recommendedName>
</protein>
<keyword evidence="9" id="KW-1185">Reference proteome</keyword>
<evidence type="ECO:0000259" key="7">
    <source>
        <dbReference type="Pfam" id="PF02656"/>
    </source>
</evidence>
<accession>K9VLG6</accession>
<evidence type="ECO:0000256" key="3">
    <source>
        <dbReference type="ARBA" id="ARBA00022692"/>
    </source>
</evidence>
<evidence type="ECO:0000256" key="4">
    <source>
        <dbReference type="ARBA" id="ARBA00022989"/>
    </source>
</evidence>
<keyword evidence="2" id="KW-1003">Cell membrane</keyword>
<dbReference type="eggNOG" id="COG2149">
    <property type="taxonomic scope" value="Bacteria"/>
</dbReference>
<reference evidence="8 9" key="1">
    <citation type="submission" date="2012-05" db="EMBL/GenBank/DDBJ databases">
        <title>Finished chromosome of genome of Oscillatoria sp. PCC 7112.</title>
        <authorList>
            <consortium name="US DOE Joint Genome Institute"/>
            <person name="Gugger M."/>
            <person name="Coursin T."/>
            <person name="Rippka R."/>
            <person name="Tandeau De Marsac N."/>
            <person name="Huntemann M."/>
            <person name="Wei C.-L."/>
            <person name="Han J."/>
            <person name="Detter J.C."/>
            <person name="Han C."/>
            <person name="Tapia R."/>
            <person name="Davenport K."/>
            <person name="Daligault H."/>
            <person name="Erkkila T."/>
            <person name="Gu W."/>
            <person name="Munk A.C.C."/>
            <person name="Teshima H."/>
            <person name="Xu Y."/>
            <person name="Chain P."/>
            <person name="Chen A."/>
            <person name="Krypides N."/>
            <person name="Mavromatis K."/>
            <person name="Markowitz V."/>
            <person name="Szeto E."/>
            <person name="Ivanova N."/>
            <person name="Mikhailova N."/>
            <person name="Ovchinnikova G."/>
            <person name="Pagani I."/>
            <person name="Pati A."/>
            <person name="Goodwin L."/>
            <person name="Peters L."/>
            <person name="Pitluck S."/>
            <person name="Woyke T."/>
            <person name="Kerfeld C."/>
        </authorList>
    </citation>
    <scope>NUCLEOTIDE SEQUENCE [LARGE SCALE GENOMIC DNA]</scope>
    <source>
        <strain evidence="8 9">PCC 7112</strain>
    </source>
</reference>
<keyword evidence="4 6" id="KW-1133">Transmembrane helix</keyword>
<evidence type="ECO:0000313" key="9">
    <source>
        <dbReference type="Proteomes" id="UP000010478"/>
    </source>
</evidence>
<dbReference type="Pfam" id="PF02656">
    <property type="entry name" value="DUF202"/>
    <property type="match status" value="1"/>
</dbReference>
<dbReference type="STRING" id="179408.Osc7112_4653"/>
<evidence type="ECO:0000256" key="5">
    <source>
        <dbReference type="ARBA" id="ARBA00023136"/>
    </source>
</evidence>
<dbReference type="PANTHER" id="PTHR34187">
    <property type="entry name" value="FGR18P"/>
    <property type="match status" value="1"/>
</dbReference>
<sequence>MNIKEFDRVQLSFKPMQVDDEKPKQQNLSRAIDRSANERTFLAWMRAAIALMGFGVIIIRLRVVQMPVHYREAMGWKLGLIFSLIGWATVLISTKHYFTVRHQIDRDTYNPPDGMVLFFSFAVGLLGIGVVYSILAAALGPSSLVIPD</sequence>
<evidence type="ECO:0000313" key="8">
    <source>
        <dbReference type="EMBL" id="AFZ08943.1"/>
    </source>
</evidence>
<evidence type="ECO:0000256" key="1">
    <source>
        <dbReference type="ARBA" id="ARBA00004651"/>
    </source>
</evidence>
<evidence type="ECO:0000256" key="2">
    <source>
        <dbReference type="ARBA" id="ARBA00022475"/>
    </source>
</evidence>
<dbReference type="GO" id="GO:0005886">
    <property type="term" value="C:plasma membrane"/>
    <property type="evidence" value="ECO:0007669"/>
    <property type="project" value="UniProtKB-SubCell"/>
</dbReference>
<feature type="domain" description="DUF202" evidence="7">
    <location>
        <begin position="34"/>
        <end position="102"/>
    </location>
</feature>
<dbReference type="HOGENOM" id="CLU_053359_6_0_3"/>
<gene>
    <name evidence="8" type="ORF">Osc7112_4653</name>
</gene>
<dbReference type="EMBL" id="CP003614">
    <property type="protein sequence ID" value="AFZ08943.1"/>
    <property type="molecule type" value="Genomic_DNA"/>
</dbReference>
<dbReference type="PANTHER" id="PTHR34187:SF2">
    <property type="entry name" value="DUF202 DOMAIN-CONTAINING PROTEIN"/>
    <property type="match status" value="1"/>
</dbReference>
<name>K9VLG6_9CYAN</name>
<feature type="transmembrane region" description="Helical" evidence="6">
    <location>
        <begin position="73"/>
        <end position="94"/>
    </location>
</feature>
<dbReference type="RefSeq" id="WP_015178179.1">
    <property type="nucleotide sequence ID" value="NC_019729.1"/>
</dbReference>
<feature type="transmembrane region" description="Helical" evidence="6">
    <location>
        <begin position="115"/>
        <end position="139"/>
    </location>
</feature>
<proteinExistence type="predicted"/>
<keyword evidence="5 6" id="KW-0472">Membrane</keyword>
<dbReference type="InterPro" id="IPR052053">
    <property type="entry name" value="IM_YidH-like"/>
</dbReference>
<dbReference type="AlphaFoldDB" id="K9VLG6"/>
<evidence type="ECO:0000256" key="6">
    <source>
        <dbReference type="SAM" id="Phobius"/>
    </source>
</evidence>
<dbReference type="KEGG" id="oni:Osc7112_4653"/>
<dbReference type="Proteomes" id="UP000010478">
    <property type="component" value="Chromosome"/>
</dbReference>